<keyword evidence="3" id="KW-1185">Reference proteome</keyword>
<dbReference type="GO" id="GO:0030643">
    <property type="term" value="P:intracellular phosphate ion homeostasis"/>
    <property type="evidence" value="ECO:0007669"/>
    <property type="project" value="InterPro"/>
</dbReference>
<dbReference type="AlphaFoldDB" id="M1XQ44"/>
<dbReference type="InterPro" id="IPR038078">
    <property type="entry name" value="PhoU-like_sf"/>
</dbReference>
<dbReference type="GeneID" id="14651057"/>
<dbReference type="EMBL" id="HF582854">
    <property type="protein sequence ID" value="CCQ36233.1"/>
    <property type="molecule type" value="Genomic_DNA"/>
</dbReference>
<evidence type="ECO:0000259" key="1">
    <source>
        <dbReference type="SMART" id="SM00966"/>
    </source>
</evidence>
<gene>
    <name evidence="2" type="primary">phoU7</name>
    <name evidence="2" type="ordered locus">Nmlp_2050</name>
</gene>
<dbReference type="Gene3D" id="1.20.58.220">
    <property type="entry name" value="Phosphate transport system protein phou homolog 2, domain 2"/>
    <property type="match status" value="1"/>
</dbReference>
<feature type="domain" description="SpoVT-AbrB" evidence="1">
    <location>
        <begin position="8"/>
        <end position="54"/>
    </location>
</feature>
<reference evidence="2 3" key="1">
    <citation type="journal article" date="2013" name="Genome Announc.">
        <title>Genome of the haloarchaeon Natronomonas moolapensis, a neutrophilic member of a previously haloalkaliphilic genus.</title>
        <authorList>
            <person name="Dyall-Smith M.L."/>
            <person name="Pfeiffer F."/>
            <person name="Oberwinkler T."/>
            <person name="Klee K."/>
            <person name="Rampp M."/>
            <person name="Palm P."/>
            <person name="Gross K."/>
            <person name="Schuster S.C."/>
            <person name="Oesterhelt D."/>
        </authorList>
    </citation>
    <scope>NUCLEOTIDE SEQUENCE [LARGE SCALE GENOMIC DNA]</scope>
    <source>
        <strain evidence="3">DSM 18674 / JCM 14361 / 8.8.11</strain>
    </source>
</reference>
<dbReference type="SMART" id="SM00966">
    <property type="entry name" value="SpoVT_AbrB"/>
    <property type="match status" value="1"/>
</dbReference>
<dbReference type="HOGENOM" id="CLU_069302_0_0_2"/>
<dbReference type="Pfam" id="PF01895">
    <property type="entry name" value="PhoU"/>
    <property type="match status" value="2"/>
</dbReference>
<dbReference type="GO" id="GO:0003677">
    <property type="term" value="F:DNA binding"/>
    <property type="evidence" value="ECO:0007669"/>
    <property type="project" value="InterPro"/>
</dbReference>
<dbReference type="Proteomes" id="UP000011867">
    <property type="component" value="Chromosome"/>
</dbReference>
<dbReference type="STRING" id="268739.Nmlp_2050"/>
<sequence>MEIRKVQLSGGTTYTISLPKPWAQEHGINSESLVALHPNGDASLLVEAVEDGEQAKRTAVVDIGTADANALEQQVTALYVVGFDAIELRDRTGLTDNQRRTVEAAVSELSGFELIEATNTRIRVKSLIDAGNVDIRKSTLRLRLITLSMLEDALSAIADRDGELARDVVRRDTEADKLFAMVTRHFRRSLTNLHEVEKLAYSRNELFEYYYVCRQLERVADHAEKMATFASSEQGTIPDPLVEHLDRFGEAARGMLEDAADAVLLDADVEMAHEALARRDTLCRDIDDVDRELYDHGEPDAAYTTGLLLDSIERIANYGANVAEIGVQQALRENAPSS</sequence>
<evidence type="ECO:0000313" key="2">
    <source>
        <dbReference type="EMBL" id="CCQ36233.1"/>
    </source>
</evidence>
<dbReference type="RefSeq" id="WP_015409036.1">
    <property type="nucleotide sequence ID" value="NC_020388.1"/>
</dbReference>
<dbReference type="PANTHER" id="PTHR42930:SF6">
    <property type="entry name" value="PHOSPHATE REGULATORY PROTEIN-LIKE PROTEIN"/>
    <property type="match status" value="1"/>
</dbReference>
<organism evidence="2 3">
    <name type="scientific">Natronomonas moolapensis (strain DSM 18674 / CECT 7526 / JCM 14361 / 8.8.11)</name>
    <dbReference type="NCBI Taxonomy" id="268739"/>
    <lineage>
        <taxon>Archaea</taxon>
        <taxon>Methanobacteriati</taxon>
        <taxon>Methanobacteriota</taxon>
        <taxon>Stenosarchaea group</taxon>
        <taxon>Halobacteria</taxon>
        <taxon>Halobacteriales</taxon>
        <taxon>Natronomonadaceae</taxon>
        <taxon>Natronomonas</taxon>
    </lineage>
</organism>
<dbReference type="PANTHER" id="PTHR42930">
    <property type="entry name" value="PHOSPHATE-SPECIFIC TRANSPORT SYSTEM ACCESSORY PROTEIN PHOU"/>
    <property type="match status" value="1"/>
</dbReference>
<dbReference type="eggNOG" id="arCOG00318">
    <property type="taxonomic scope" value="Archaea"/>
</dbReference>
<evidence type="ECO:0000313" key="3">
    <source>
        <dbReference type="Proteomes" id="UP000011867"/>
    </source>
</evidence>
<proteinExistence type="predicted"/>
<dbReference type="KEGG" id="nmo:Nmlp_2050"/>
<dbReference type="InterPro" id="IPR028366">
    <property type="entry name" value="PhoU"/>
</dbReference>
<dbReference type="SUPFAM" id="SSF109755">
    <property type="entry name" value="PhoU-like"/>
    <property type="match status" value="1"/>
</dbReference>
<dbReference type="InterPro" id="IPR007159">
    <property type="entry name" value="SpoVT-AbrB_dom"/>
</dbReference>
<accession>M1XQ44</accession>
<dbReference type="OrthoDB" id="40991at2157"/>
<dbReference type="InterPro" id="IPR026022">
    <property type="entry name" value="PhoU_dom"/>
</dbReference>
<name>M1XQ44_NATM8</name>
<dbReference type="GO" id="GO:0045936">
    <property type="term" value="P:negative regulation of phosphate metabolic process"/>
    <property type="evidence" value="ECO:0007669"/>
    <property type="project" value="InterPro"/>
</dbReference>
<protein>
    <submittedName>
        <fullName evidence="2">PhoU domain protein</fullName>
    </submittedName>
</protein>